<dbReference type="Proteomes" id="UP000195521">
    <property type="component" value="Unassembled WGS sequence"/>
</dbReference>
<keyword evidence="1" id="KW-1133">Transmembrane helix</keyword>
<dbReference type="OrthoDB" id="386202at2759"/>
<keyword evidence="3" id="KW-1185">Reference proteome</keyword>
<dbReference type="GeneID" id="39745443"/>
<dbReference type="RefSeq" id="XP_028547224.1">
    <property type="nucleotide sequence ID" value="XM_028691423.1"/>
</dbReference>
<keyword evidence="1" id="KW-0812">Transmembrane</keyword>
<protein>
    <submittedName>
        <fullName evidence="2">Variable surface protein</fullName>
    </submittedName>
</protein>
<name>A0A1Y1JT50_PLAGO</name>
<keyword evidence="1" id="KW-0472">Membrane</keyword>
<sequence>MLNRISKCYELFSKIDKYIEVVNGLNASVNIIFRDSSQFGIVPGVGMAPGVGVAPGVVVPASVGVAHGVHIPSVDKISSYCNSHSGKVSLINSSCIDICKKFIALIENIPYVKLINLSENDHEIDCRFLNYWLNDMLQSKNQISSSNVKYFYEEFKKHFSTYRADFLSKCKIIGMENDVLKNMNTLYQLYIYNSELYSYLFSDSSDDGSPCSNCINGCISTYNELKDKCPGNDNNFCDALGIFTDKLKYNISNPISNNCDKELLKKLSNALEISENFSALSKIAFGRIKFVILTALSILGVLFICLYSFKYTPFGISISSIIRGKIIDRKNVQNKINNSNINNSEKYRNDLNIGEYRILY</sequence>
<feature type="transmembrane region" description="Helical" evidence="1">
    <location>
        <begin position="290"/>
        <end position="309"/>
    </location>
</feature>
<organism evidence="2 3">
    <name type="scientific">Plasmodium gonderi</name>
    <dbReference type="NCBI Taxonomy" id="77519"/>
    <lineage>
        <taxon>Eukaryota</taxon>
        <taxon>Sar</taxon>
        <taxon>Alveolata</taxon>
        <taxon>Apicomplexa</taxon>
        <taxon>Aconoidasida</taxon>
        <taxon>Haemosporida</taxon>
        <taxon>Plasmodiidae</taxon>
        <taxon>Plasmodium</taxon>
        <taxon>Plasmodium (Plasmodium)</taxon>
    </lineage>
</organism>
<dbReference type="EMBL" id="BDQF01000542">
    <property type="protein sequence ID" value="GAW84635.1"/>
    <property type="molecule type" value="Genomic_DNA"/>
</dbReference>
<accession>A0A1Y1JT50</accession>
<evidence type="ECO:0000256" key="1">
    <source>
        <dbReference type="SAM" id="Phobius"/>
    </source>
</evidence>
<comment type="caution">
    <text evidence="2">The sequence shown here is derived from an EMBL/GenBank/DDBJ whole genome shotgun (WGS) entry which is preliminary data.</text>
</comment>
<gene>
    <name evidence="2" type="ORF">PGO_004115</name>
</gene>
<evidence type="ECO:0000313" key="2">
    <source>
        <dbReference type="EMBL" id="GAW84635.1"/>
    </source>
</evidence>
<evidence type="ECO:0000313" key="3">
    <source>
        <dbReference type="Proteomes" id="UP000195521"/>
    </source>
</evidence>
<dbReference type="AlphaFoldDB" id="A0A1Y1JT50"/>
<reference evidence="3" key="1">
    <citation type="submission" date="2017-04" db="EMBL/GenBank/DDBJ databases">
        <title>Plasmodium gonderi genome.</title>
        <authorList>
            <person name="Arisue N."/>
            <person name="Honma H."/>
            <person name="Kawai S."/>
            <person name="Tougan T."/>
            <person name="Tanabe K."/>
            <person name="Horii T."/>
        </authorList>
    </citation>
    <scope>NUCLEOTIDE SEQUENCE [LARGE SCALE GENOMIC DNA]</scope>
    <source>
        <strain evidence="3">ATCC 30045</strain>
    </source>
</reference>
<proteinExistence type="predicted"/>